<evidence type="ECO:0000259" key="8">
    <source>
        <dbReference type="PROSITE" id="PS50070"/>
    </source>
</evidence>
<evidence type="ECO:0000256" key="1">
    <source>
        <dbReference type="ARBA" id="ARBA00022572"/>
    </source>
</evidence>
<dbReference type="InterPro" id="IPR038178">
    <property type="entry name" value="Kringle_sf"/>
</dbReference>
<dbReference type="InterPro" id="IPR002048">
    <property type="entry name" value="EF_hand_dom"/>
</dbReference>
<dbReference type="InterPro" id="IPR018247">
    <property type="entry name" value="EF_Hand_1_Ca_BS"/>
</dbReference>
<dbReference type="GO" id="GO:0005102">
    <property type="term" value="F:signaling receptor binding"/>
    <property type="evidence" value="ECO:0007669"/>
    <property type="project" value="TreeGrafter"/>
</dbReference>
<feature type="coiled-coil region" evidence="4">
    <location>
        <begin position="2852"/>
        <end position="2882"/>
    </location>
</feature>
<sequence length="3762" mass="415706">MVTLFRLATLLSLCVLPFAETAVGESRAPESFATETPVETAAAVSAIRVDKDGILWREISKARHLENSRDDSIWGSTKVYRANDANGSPMFEVVYPEVNITLNQSSAQKIPTKEEEHRYLSEHYVEFQKSSQSLHAERSGELSPSLGMNETDGNATAELGGSCGYPTSYCRVSYLSNCPSRYACWQGDRPKYRTYDCHGRIESFQHRFTTRHCCGRNIWGSCTRHCTKWHSITLFKWNSCSYKAWSSYHHTCPNDVGRCPLIFDVKINNPVKDVASNAVDFGFEVIQQQLCGGNCLTSTRGTRRMVRISVTVRKVGHACSSYGDHLPCKRWDNFHDPYFGGKLLGLTNSQGSVDVGQYEIAYNVLHGLPGQVTHEGVTGKHTFSTTRGCDGIMPSSSIGHQTVENSELIKFILLSTDKFVNTPCEKISEVKESIFREIDVNVTDGVLTYDEIARAVRKNGGDSYVLKVWNHTRELRVSIGQFMKTSVIPHACASAYRAGQQVTFSSTVYPSIDPGRMTTNKQCADDAKKMSLAWKYSATVPKQGDIVCVFVDGLLFNRNEPSLSKPTVNADDYAQGSNNLWMLTKMTDRRPVIGGMKETLPSLVAQFTFDSSLFYGDTVGKTRVDSAAPLADGQTFRPSLQSKVGRDEELKGFRDRDYRGAQSKTRSGRTCQNWDTQSPHKHTNKRSSDAGTVSNNYCRNPDDGSTIWCYTTDPATRWEYCDPVPIVPQPVPVPKACSGASGGKCFQPGSTLVYKGEPFQDSVAFSTWVRCSKGKYTTIVEFSGKDGRGSQSLSLSLDATCGLKIEHRRSGEPPKHIALQVSPSTWTLVGFTLSHTNGMTLFALPIDSTSVVRINDAQWPKDTLTKMPDIDLLAGQSTSEFDDIRFYTGIMDLSIFTDSRECGRARYCADRAHATPSHRRVVCVTANIKGLETQEPVCTSALYYDGTAIDIQASMDMAGVVFAFRDTNWQESSFEIERRSPSLDGASSFDTVVLVEGDLKGCAAKFSSITYMDRDASYTPYKEWLYRITTKNPSNAASPFLVSSQILFRTPWKSLLEGRVLAGASTTGVRNVRLCAEFDTFISHQRQSDTFVDRNTTTINLAAYKSTKHSNGEKTSTAYVATDGLEDGEVVGMDIDEYIRVNLGTWSSVSTVAVCYKNTSSKLPMFTTYVQDHDPEDSSVYGHECLMTHARASFDNPKEYACLSYSCRGTGVNSFHGQHITVVSLNRTEVSEIQANGLNTKCKFTAMTGDDGEFEMQLEDTSGKVPVKARLHVGAYKEEIFPETTETLIDTKKDAHGNYTVPRSQAHEVLLILRERSVSSQDDSPTEGNSSDAAFLGDWDYSDVDFEDGNDESSFIGEKPVHGRSLLGSLRRDCSYSWGSWSTCTKHHYSSGRWTGIRYRTFYIWRYPDPYGFGTRCPSGYTNRRRYSGSCTPDVDCQGSWSGWSTCSRSCGWGQQTRVYRITTNAQGGGSRCPTNNGYRQSQSCLVKQCPPPPSPPPPSPPPEAAILSEKIEWTLLDGLSSSAQGEVTRDRSGSGWNAGAVSKRAIKSGSDVVRGISAVIGDSMMNAMIALNSQSTAKSTDYQSLDFALYADSAGYLIVYEKGTQKEQLEKYEAGDTIQVVLNDDGQVEYFKNRLKLRTSTQTVEYPLHADVSIHNTGKTFKDVHWMERISSPPPSPPPPSPPPPSPPPPSPPPPSPPPPSPPPPSPPPPNHELEQADTDNSGNLTRTELIAFIEKITISSRGNAIIDDDVWKVLDVDEDGFIDAAEFQVIADRMVAQTLVVEPMIVFPMQDLKHMYNFTLVQTSDDVENNITSGATDVSAATQSCENLVLRRSSSGSLPFTNEGWTAFYYNFIKDRQSNFTCRPLNANEVPVIEVGSEDGQYGIPVLANKVSMNYLVLDAHTTAKRKLHADLDIFHRLTRAQLHVRVKAKKRLPDIIHRFNKPAMPRQARESQESSDDMVLYGIFSDEAILDRVTVEVKHKRVEEKDFTDDTMAIVNGAILFPKDLVEQSTDCGLSKATIQVFEPEGEIEEYLTDERGFFKIAVTRGKTFTFRAKYKGHSICYAGNTLESALEDVHTCAGRHNYTKLENVNDGNFIFFSDTTRGSIDLGLYHGECSERYGGATFKITPINGCHASTFVTSEQIAGWSVGSDGDPDAKVWPFAAMDYSVTLTSGPDINAVQQLIADEDWKDSCGTEPGNIVSFFRSRNALERVVPMRDEFAELVSIRYKYHGFICIEILNIPKIRNPLEVCYDPNEDEGNITKKHFLGKTTSEDLGSIEEATPIEAKIFELHVDEVGGKSVLSKCFKALPNMKANTGSTMVKFRQSITDEDSNECHPNRGGGPMCDFDATIDPESELLIWNEQGNTNVMVRAGKPYLGGNHRRAVEITVNRYDTYKSVTAYAKRELIPLGTRPRFFGGLSDDTYWATVPIEGLVYTVVHDPPGGNSYAELTTGSQIGLEFDIANSREASEEKSSEIEDDFPELDESMNVGFNAGWVAEGALDYKLNLIKSSGQVKSGGGPKMSMSSSERKGWSVETTTDRVIRSSQDVATPGRDGDVILGGGIELVYKMSDVLDVVNDVRTLKKPCLYVYAQITWQPRRPTSYVMTVYAIENQVVPNLHYLISVVREGGVAGDGSKMLYDCGDSGKTSKTDCTKDEQVAAWDKYLTGKIDVWRRTLEWSSPKVFTLNKGGEYTKAYDAIEAITAPMTEGFLGDLYKRQVQYFEDEFLKPMKDIVEDVASVWDSTHYMQPFNGLGPPPNFPDLKLGFGGDWMFDSRFWESDDDDVSIYERLTQQNTMTYSEKQATRSVAAGGARAAKVILAAKAAREKAVEAAKEKQKKVMQKWQQKQQKTSAATLKKLEDLKDAKKKAKKAARKAAAIKIALLSIQGVIAAAGGALDKSGYKYVVYPRKFYKEGIPYFEENFFDDDYNVLQGGDQIKDEDGMRQEYTWGLLETATNDMLRSFQSCGGRECKPNELSTDKLSPSESLTIFGEDDKLLTDKYEPTAMQRVVASFTGALAPSGMKETSKKEGNEAILLSFSGGGHSVDYAFKSEEKIADIGVSLGVGFSGEVSNDYKLELGGLIGMIMEITMMAAGIDTEAEMTFSKDLSQDRSFAWNRHASLTTMYSLGDPEYGDKFVVQVGEDKRFGTPVFITKGGRSMCPGEPLTIFREAGWSLSLATTWNENLNPSEKAILRLSVINASPYKEKPNLGLRIIDGLSQSVHTVVAAAYEAAAQDGATGTHVLSAVDDAISKLTIGKTTAVIQRMKRDAREAVEVHKASAVSTAAVIIQASKDAPRMYEEIQDMQLTVGGKPFTPGEVIPVTFVDGESLSVQKRQLETAFTLHILPTSSAVRRLDHIALQLVSLCEQELSENNNFARDPVGASIWLREMSWSQECPKVAFDGTTMANYRFSSVSPNEPDPLELTVFNPSGSLLWPGSRDGDPSVNPNLRFVRLQYRPVSGGEWITAKSEDSDPKFSYKKNLLCAGSRLAGCSFKWDVHNKYELLLSGFKDGVYELRVKNFCFGTPAAPISALADSTVHEYISDEILTLRVDTKRPIYVRAQSTFGSSYVVEFAEAIDCSDQKVKITKKRTACGSAGASVNEVVSEEAIKTDFTFQCATDGSGSSKWMIDFPSNHVGEYEVSVHGVRDVAGNAAKPFNFVMNSHCTSTPSQVSLNESLLGTDKTSLKIHDEAHTSTLTARLGSREAVLNHLSVELLFTFFAVVALVAFALRSGHARKIQKVLDKTADDACIQPEDRQSYGSTV</sequence>
<accession>A0A090MC98</accession>
<dbReference type="PROSITE" id="PS00018">
    <property type="entry name" value="EF_HAND_1"/>
    <property type="match status" value="2"/>
</dbReference>
<keyword evidence="7" id="KW-0732">Signal</keyword>
<dbReference type="GO" id="GO:0004175">
    <property type="term" value="F:endopeptidase activity"/>
    <property type="evidence" value="ECO:0007669"/>
    <property type="project" value="TreeGrafter"/>
</dbReference>
<evidence type="ECO:0000256" key="2">
    <source>
        <dbReference type="ARBA" id="ARBA00022837"/>
    </source>
</evidence>
<dbReference type="GeneID" id="9835776"/>
<dbReference type="EMBL" id="CAID01000011">
    <property type="protein sequence ID" value="CEF99734.1"/>
    <property type="molecule type" value="Genomic_DNA"/>
</dbReference>
<gene>
    <name evidence="10" type="ORF">OT_ostta11g03050</name>
</gene>
<dbReference type="SMART" id="SM00130">
    <property type="entry name" value="KR"/>
    <property type="match status" value="1"/>
</dbReference>
<dbReference type="PROSITE" id="PS00021">
    <property type="entry name" value="KRINGLE_1"/>
    <property type="match status" value="1"/>
</dbReference>
<feature type="compositionally biased region" description="Polar residues" evidence="5">
    <location>
        <begin position="662"/>
        <end position="677"/>
    </location>
</feature>
<evidence type="ECO:0000256" key="4">
    <source>
        <dbReference type="SAM" id="Coils"/>
    </source>
</evidence>
<evidence type="ECO:0000256" key="6">
    <source>
        <dbReference type="SAM" id="Phobius"/>
    </source>
</evidence>
<dbReference type="GO" id="GO:0005509">
    <property type="term" value="F:calcium ion binding"/>
    <property type="evidence" value="ECO:0007669"/>
    <property type="project" value="InterPro"/>
</dbReference>
<dbReference type="PANTHER" id="PTHR24261:SF7">
    <property type="entry name" value="KRINGLE DOMAIN-CONTAINING PROTEIN"/>
    <property type="match status" value="1"/>
</dbReference>
<dbReference type="Gene3D" id="2.40.20.10">
    <property type="entry name" value="Plasminogen Kringle 4"/>
    <property type="match status" value="1"/>
</dbReference>
<name>A0A090MC98_OSTTA</name>
<feature type="compositionally biased region" description="Basic and acidic residues" evidence="5">
    <location>
        <begin position="644"/>
        <end position="659"/>
    </location>
</feature>
<dbReference type="Proteomes" id="UP000009170">
    <property type="component" value="Unassembled WGS sequence"/>
</dbReference>
<feature type="region of interest" description="Disordered" evidence="5">
    <location>
        <begin position="1669"/>
        <end position="1722"/>
    </location>
</feature>
<dbReference type="InterPro" id="IPR050759">
    <property type="entry name" value="Serine_protease_kringle"/>
</dbReference>
<feature type="region of interest" description="Disordered" evidence="5">
    <location>
        <begin position="2516"/>
        <end position="2538"/>
    </location>
</feature>
<feature type="chain" id="PRO_5001859780" evidence="7">
    <location>
        <begin position="22"/>
        <end position="3762"/>
    </location>
</feature>
<organism evidence="10 11">
    <name type="scientific">Ostreococcus tauri</name>
    <name type="common">Marine green alga</name>
    <dbReference type="NCBI Taxonomy" id="70448"/>
    <lineage>
        <taxon>Eukaryota</taxon>
        <taxon>Viridiplantae</taxon>
        <taxon>Chlorophyta</taxon>
        <taxon>Mamiellophyceae</taxon>
        <taxon>Mamiellales</taxon>
        <taxon>Bathycoccaceae</taxon>
        <taxon>Ostreococcus</taxon>
    </lineage>
</organism>
<dbReference type="InParanoid" id="A0A090MC98"/>
<keyword evidence="6" id="KW-1133">Transmembrane helix</keyword>
<keyword evidence="3" id="KW-1015">Disulfide bond</keyword>
<dbReference type="STRING" id="70448.A0A090MC98"/>
<evidence type="ECO:0000256" key="5">
    <source>
        <dbReference type="SAM" id="MobiDB-lite"/>
    </source>
</evidence>
<dbReference type="PANTHER" id="PTHR24261">
    <property type="entry name" value="PLASMINOGEN-RELATED"/>
    <property type="match status" value="1"/>
</dbReference>
<feature type="signal peptide" evidence="7">
    <location>
        <begin position="1"/>
        <end position="21"/>
    </location>
</feature>
<dbReference type="InterPro" id="IPR013806">
    <property type="entry name" value="Kringle-like"/>
</dbReference>
<evidence type="ECO:0000313" key="10">
    <source>
        <dbReference type="EMBL" id="CEF99734.1"/>
    </source>
</evidence>
<dbReference type="SUPFAM" id="SSF57440">
    <property type="entry name" value="Kringle-like"/>
    <property type="match status" value="1"/>
</dbReference>
<dbReference type="SUPFAM" id="SSF82895">
    <property type="entry name" value="TSP-1 type 1 repeat"/>
    <property type="match status" value="1"/>
</dbReference>
<feature type="transmembrane region" description="Helical" evidence="6">
    <location>
        <begin position="3710"/>
        <end position="3729"/>
    </location>
</feature>
<dbReference type="Gene3D" id="1.10.238.10">
    <property type="entry name" value="EF-hand"/>
    <property type="match status" value="1"/>
</dbReference>
<dbReference type="InterPro" id="IPR000884">
    <property type="entry name" value="TSP1_rpt"/>
</dbReference>
<reference evidence="10 11" key="2">
    <citation type="journal article" date="2014" name="BMC Genomics">
        <title>An improved genome of the model marine alga Ostreococcus tauri unfolds by assessing Illumina de novo assemblies.</title>
        <authorList>
            <person name="Blanc-Mathieu R."/>
            <person name="Verhelst B."/>
            <person name="Derelle E."/>
            <person name="Rombauts S."/>
            <person name="Bouget F.Y."/>
            <person name="Carre I."/>
            <person name="Chateau A."/>
            <person name="Eyre-Walker A."/>
            <person name="Grimsley N."/>
            <person name="Moreau H."/>
            <person name="Piegu B."/>
            <person name="Rivals E."/>
            <person name="Schackwitz W."/>
            <person name="Van de Peer Y."/>
            <person name="Piganeau G."/>
        </authorList>
    </citation>
    <scope>NUCLEOTIDE SEQUENCE [LARGE SCALE GENOMIC DNA]</scope>
    <source>
        <strain evidence="11">OTTH 0595 / CCAP 157/2 / RCC745</strain>
    </source>
</reference>
<evidence type="ECO:0000256" key="3">
    <source>
        <dbReference type="ARBA" id="ARBA00023157"/>
    </source>
</evidence>
<dbReference type="InterPro" id="IPR036383">
    <property type="entry name" value="TSP1_rpt_sf"/>
</dbReference>
<dbReference type="PROSITE" id="PS50070">
    <property type="entry name" value="KRINGLE_2"/>
    <property type="match status" value="1"/>
</dbReference>
<feature type="compositionally biased region" description="Pro residues" evidence="5">
    <location>
        <begin position="1673"/>
        <end position="1712"/>
    </location>
</feature>
<keyword evidence="6" id="KW-0812">Transmembrane</keyword>
<keyword evidence="6" id="KW-0472">Membrane</keyword>
<dbReference type="InterPro" id="IPR018056">
    <property type="entry name" value="Kringle_CS"/>
</dbReference>
<dbReference type="SMART" id="SM00209">
    <property type="entry name" value="TSP1"/>
    <property type="match status" value="1"/>
</dbReference>
<dbReference type="GO" id="GO:0005615">
    <property type="term" value="C:extracellular space"/>
    <property type="evidence" value="ECO:0007669"/>
    <property type="project" value="TreeGrafter"/>
</dbReference>
<proteinExistence type="predicted"/>
<keyword evidence="1" id="KW-0420">Kringle</keyword>
<keyword evidence="2" id="KW-0106">Calcium</keyword>
<protein>
    <submittedName>
        <fullName evidence="10">Kringle, conserved site</fullName>
    </submittedName>
</protein>
<feature type="region of interest" description="Disordered" evidence="5">
    <location>
        <begin position="1484"/>
        <end position="1504"/>
    </location>
</feature>
<feature type="region of interest" description="Disordered" evidence="5">
    <location>
        <begin position="630"/>
        <end position="691"/>
    </location>
</feature>
<feature type="compositionally biased region" description="Basic and acidic residues" evidence="5">
    <location>
        <begin position="2528"/>
        <end position="2538"/>
    </location>
</feature>
<dbReference type="InterPro" id="IPR000001">
    <property type="entry name" value="Kringle"/>
</dbReference>
<keyword evidence="11" id="KW-1185">Reference proteome</keyword>
<keyword evidence="4" id="KW-0175">Coiled coil</keyword>
<dbReference type="Gene3D" id="2.20.100.10">
    <property type="entry name" value="Thrombospondin type-1 (TSP1) repeat"/>
    <property type="match status" value="1"/>
</dbReference>
<feature type="compositionally biased region" description="Pro residues" evidence="5">
    <location>
        <begin position="1490"/>
        <end position="1504"/>
    </location>
</feature>
<evidence type="ECO:0000313" key="11">
    <source>
        <dbReference type="Proteomes" id="UP000009170"/>
    </source>
</evidence>
<dbReference type="InterPro" id="IPR011992">
    <property type="entry name" value="EF-hand-dom_pair"/>
</dbReference>
<dbReference type="RefSeq" id="XP_022840001.1">
    <property type="nucleotide sequence ID" value="XM_022983073.1"/>
</dbReference>
<comment type="caution">
    <text evidence="10">The sequence shown here is derived from an EMBL/GenBank/DDBJ whole genome shotgun (WGS) entry which is preliminary data.</text>
</comment>
<feature type="domain" description="Kringle" evidence="8">
    <location>
        <begin position="656"/>
        <end position="727"/>
    </location>
</feature>
<dbReference type="PROSITE" id="PS50222">
    <property type="entry name" value="EF_HAND_2"/>
    <property type="match status" value="1"/>
</dbReference>
<feature type="domain" description="EF-hand" evidence="9">
    <location>
        <begin position="1750"/>
        <end position="1779"/>
    </location>
</feature>
<dbReference type="SUPFAM" id="SSF47473">
    <property type="entry name" value="EF-hand"/>
    <property type="match status" value="1"/>
</dbReference>
<dbReference type="KEGG" id="ota:OT_ostta11g03050"/>
<dbReference type="CDD" id="cd00108">
    <property type="entry name" value="KR"/>
    <property type="match status" value="1"/>
</dbReference>
<evidence type="ECO:0000256" key="7">
    <source>
        <dbReference type="SAM" id="SignalP"/>
    </source>
</evidence>
<dbReference type="PROSITE" id="PS50092">
    <property type="entry name" value="TSP1"/>
    <property type="match status" value="1"/>
</dbReference>
<dbReference type="Pfam" id="PF00051">
    <property type="entry name" value="Kringle"/>
    <property type="match status" value="1"/>
</dbReference>
<evidence type="ECO:0000259" key="9">
    <source>
        <dbReference type="PROSITE" id="PS50222"/>
    </source>
</evidence>
<dbReference type="OrthoDB" id="26525at2759"/>
<reference evidence="11" key="1">
    <citation type="journal article" date="2006" name="Proc. Natl. Acad. Sci. U.S.A.">
        <title>Genome analysis of the smallest free-living eukaryote Ostreococcus tauri unveils many unique features.</title>
        <authorList>
            <person name="Derelle E."/>
            <person name="Ferraz C."/>
            <person name="Rombauts S."/>
            <person name="Rouze P."/>
            <person name="Worden A.Z."/>
            <person name="Robbens S."/>
            <person name="Partensky F."/>
            <person name="Degroeve S."/>
            <person name="Echeynie S."/>
            <person name="Cooke R."/>
            <person name="Saeys Y."/>
            <person name="Wuyts J."/>
            <person name="Jabbari K."/>
            <person name="Bowler C."/>
            <person name="Panaud O."/>
            <person name="Piegu B."/>
            <person name="Ball S.G."/>
            <person name="Ral J.-P."/>
            <person name="Bouget F.-Y."/>
            <person name="Piganeau G."/>
            <person name="De Baets B."/>
            <person name="Picard A."/>
            <person name="Delseny M."/>
            <person name="Demaille J."/>
            <person name="Van de Peer Y."/>
            <person name="Moreau H."/>
        </authorList>
    </citation>
    <scope>NUCLEOTIDE SEQUENCE [LARGE SCALE GENOMIC DNA]</scope>
    <source>
        <strain evidence="11">OTTH 0595 / CCAP 157/2 / RCC745</strain>
    </source>
</reference>